<dbReference type="AlphaFoldDB" id="A0AA91JNQ1"/>
<proteinExistence type="predicted"/>
<keyword evidence="4 8" id="KW-0762">Sugar transport</keyword>
<dbReference type="InterPro" id="IPR051088">
    <property type="entry name" value="PTS_Sugar-EIIC/EIIB"/>
</dbReference>
<evidence type="ECO:0000256" key="1">
    <source>
        <dbReference type="ARBA" id="ARBA00004651"/>
    </source>
</evidence>
<comment type="caution">
    <text evidence="11">The sequence shown here is derived from an EMBL/GenBank/DDBJ whole genome shotgun (WGS) entry which is preliminary data.</text>
</comment>
<evidence type="ECO:0000256" key="9">
    <source>
        <dbReference type="SAM" id="Phobius"/>
    </source>
</evidence>
<dbReference type="EMBL" id="JXLC01000017">
    <property type="protein sequence ID" value="OJG90992.1"/>
    <property type="molecule type" value="Genomic_DNA"/>
</dbReference>
<feature type="domain" description="PTS EIIC type-3" evidence="10">
    <location>
        <begin position="11"/>
        <end position="415"/>
    </location>
</feature>
<dbReference type="InterPro" id="IPR004796">
    <property type="entry name" value="PTS_IIC_cello"/>
</dbReference>
<keyword evidence="3 8" id="KW-1003">Cell membrane</keyword>
<feature type="transmembrane region" description="Helical" evidence="9">
    <location>
        <begin position="397"/>
        <end position="415"/>
    </location>
</feature>
<dbReference type="Pfam" id="PF02378">
    <property type="entry name" value="PTS_EIIC"/>
    <property type="match status" value="1"/>
</dbReference>
<dbReference type="InterPro" id="IPR003352">
    <property type="entry name" value="PTS_EIIC"/>
</dbReference>
<keyword evidence="2 8" id="KW-0813">Transport</keyword>
<dbReference type="GO" id="GO:0009401">
    <property type="term" value="P:phosphoenolpyruvate-dependent sugar phosphotransferase system"/>
    <property type="evidence" value="ECO:0007669"/>
    <property type="project" value="InterPro"/>
</dbReference>
<sequence>MRIVKKFTEFIEEHLAGPMAKLANQRHLRAIRDGIIATLPLIIIGSFFLIIAFPPLPANWGITQFLTSNAATILLPYRMTMYIMTLYATFGIGASLSKTYNLDVISGGILATIAFLLTFVPVNIPAEALDAAGTVGFVLPMANLGGGGMFVGIITSILAVEIYRLTDKSKFKITMPEQVPPAVARSFETLTPTLIVILGISTLTYFIGFDWHSTISKIVSPLVSAADSLPSVLFLIFMITFFWSFGIHGVSIVGSLARPLWLQLLDGNTAAMAAGKELPNIAAEPFYQWFVWIGGSGCTIGLALLLAFKTKSQFASKLGKATLAPAIFNINEPLIFGTPIVLNPILIIPFILTPMVTATIAWFVTQFGLVNRVIFTAPWTLPGPIGAYLATGGDWRAAVLSVVLIIISVVIYYPFVMIYDNNELEKEHAITK</sequence>
<dbReference type="PROSITE" id="PS51105">
    <property type="entry name" value="PTS_EIIC_TYPE_3"/>
    <property type="match status" value="1"/>
</dbReference>
<feature type="transmembrane region" description="Helical" evidence="9">
    <location>
        <begin position="369"/>
        <end position="390"/>
    </location>
</feature>
<evidence type="ECO:0000256" key="2">
    <source>
        <dbReference type="ARBA" id="ARBA00022448"/>
    </source>
</evidence>
<evidence type="ECO:0000256" key="7">
    <source>
        <dbReference type="ARBA" id="ARBA00023136"/>
    </source>
</evidence>
<dbReference type="RefSeq" id="WP_425429317.1">
    <property type="nucleotide sequence ID" value="NZ_JXLC01000017.1"/>
</dbReference>
<dbReference type="Proteomes" id="UP000183039">
    <property type="component" value="Unassembled WGS sequence"/>
</dbReference>
<dbReference type="GO" id="GO:0005886">
    <property type="term" value="C:plasma membrane"/>
    <property type="evidence" value="ECO:0007669"/>
    <property type="project" value="UniProtKB-SubCell"/>
</dbReference>
<comment type="function">
    <text evidence="8">The phosphoenolpyruvate-dependent sugar phosphotransferase system (PTS), a major carbohydrate active -transport system, catalyzes the phosphorylation of incoming sugar substrates concomitant with their translocation across the cell membrane.</text>
</comment>
<feature type="transmembrane region" description="Helical" evidence="9">
    <location>
        <begin position="232"/>
        <end position="257"/>
    </location>
</feature>
<gene>
    <name evidence="11" type="ORF">RV15_GL000988</name>
</gene>
<accession>A0AA91JNQ1</accession>
<evidence type="ECO:0000256" key="4">
    <source>
        <dbReference type="ARBA" id="ARBA00022597"/>
    </source>
</evidence>
<protein>
    <recommendedName>
        <fullName evidence="8">Permease IIC component</fullName>
    </recommendedName>
</protein>
<comment type="subcellular location">
    <subcellularLocation>
        <location evidence="1">Cell membrane</location>
        <topology evidence="1">Multi-pass membrane protein</topology>
    </subcellularLocation>
</comment>
<dbReference type="GO" id="GO:1901264">
    <property type="term" value="P:carbohydrate derivative transport"/>
    <property type="evidence" value="ECO:0007669"/>
    <property type="project" value="TreeGrafter"/>
</dbReference>
<feature type="transmembrane region" description="Helical" evidence="9">
    <location>
        <begin position="286"/>
        <end position="308"/>
    </location>
</feature>
<dbReference type="PANTHER" id="PTHR33989:SF11">
    <property type="entry name" value="LICHENAN PERMEASE IIC COMPONENT"/>
    <property type="match status" value="1"/>
</dbReference>
<feature type="transmembrane region" description="Helical" evidence="9">
    <location>
        <begin position="144"/>
        <end position="163"/>
    </location>
</feature>
<evidence type="ECO:0000259" key="10">
    <source>
        <dbReference type="PROSITE" id="PS51105"/>
    </source>
</evidence>
<keyword evidence="6 9" id="KW-1133">Transmembrane helix</keyword>
<keyword evidence="7 8" id="KW-0472">Membrane</keyword>
<dbReference type="NCBIfam" id="TIGR00410">
    <property type="entry name" value="lacE"/>
    <property type="match status" value="1"/>
</dbReference>
<evidence type="ECO:0000313" key="11">
    <source>
        <dbReference type="EMBL" id="OJG90992.1"/>
    </source>
</evidence>
<evidence type="ECO:0000313" key="12">
    <source>
        <dbReference type="Proteomes" id="UP000183039"/>
    </source>
</evidence>
<dbReference type="GO" id="GO:0008982">
    <property type="term" value="F:protein-N(PI)-phosphohistidine-sugar phosphotransferase activity"/>
    <property type="evidence" value="ECO:0007669"/>
    <property type="project" value="UniProtKB-UniRule"/>
</dbReference>
<keyword evidence="5 9" id="KW-0812">Transmembrane</keyword>
<dbReference type="InterPro" id="IPR004501">
    <property type="entry name" value="PTS_EIIC_3"/>
</dbReference>
<feature type="transmembrane region" description="Helical" evidence="9">
    <location>
        <begin position="340"/>
        <end position="363"/>
    </location>
</feature>
<reference evidence="11 12" key="1">
    <citation type="submission" date="2014-12" db="EMBL/GenBank/DDBJ databases">
        <title>Draft genome sequences of 29 type strains of Enterococci.</title>
        <authorList>
            <person name="Zhong Z."/>
            <person name="Sun Z."/>
            <person name="Liu W."/>
            <person name="Zhang W."/>
            <person name="Zhang H."/>
        </authorList>
    </citation>
    <scope>NUCLEOTIDE SEQUENCE [LARGE SCALE GENOMIC DNA]</scope>
    <source>
        <strain evidence="11 12">DSM 22801</strain>
    </source>
</reference>
<evidence type="ECO:0000256" key="6">
    <source>
        <dbReference type="ARBA" id="ARBA00022989"/>
    </source>
</evidence>
<evidence type="ECO:0000256" key="3">
    <source>
        <dbReference type="ARBA" id="ARBA00022475"/>
    </source>
</evidence>
<evidence type="ECO:0000256" key="5">
    <source>
        <dbReference type="ARBA" id="ARBA00022692"/>
    </source>
</evidence>
<feature type="transmembrane region" description="Helical" evidence="9">
    <location>
        <begin position="104"/>
        <end position="124"/>
    </location>
</feature>
<evidence type="ECO:0000256" key="8">
    <source>
        <dbReference type="PIRNR" id="PIRNR006351"/>
    </source>
</evidence>
<feature type="transmembrane region" description="Helical" evidence="9">
    <location>
        <begin position="73"/>
        <end position="92"/>
    </location>
</feature>
<dbReference type="PANTHER" id="PTHR33989">
    <property type="match status" value="1"/>
</dbReference>
<name>A0AA91JNQ1_9ENTE</name>
<organism evidence="11 12">
    <name type="scientific">Enterococcus silesiacus</name>
    <dbReference type="NCBI Taxonomy" id="332949"/>
    <lineage>
        <taxon>Bacteria</taxon>
        <taxon>Bacillati</taxon>
        <taxon>Bacillota</taxon>
        <taxon>Bacilli</taxon>
        <taxon>Lactobacillales</taxon>
        <taxon>Enterococcaceae</taxon>
        <taxon>Enterococcus</taxon>
    </lineage>
</organism>
<feature type="transmembrane region" description="Helical" evidence="9">
    <location>
        <begin position="34"/>
        <end position="53"/>
    </location>
</feature>
<dbReference type="PIRSF" id="PIRSF006351">
    <property type="entry name" value="PTS_EIIC-Cellobiose"/>
    <property type="match status" value="1"/>
</dbReference>